<protein>
    <recommendedName>
        <fullName evidence="2 5">Ribosome biogenesis protein NOP53</fullName>
    </recommendedName>
</protein>
<dbReference type="PANTHER" id="PTHR14211">
    <property type="entry name" value="GLIOMA SUPPRESSOR CANDIDATE REGION GENE 2"/>
    <property type="match status" value="1"/>
</dbReference>
<evidence type="ECO:0000256" key="2">
    <source>
        <dbReference type="ARBA" id="ARBA00018339"/>
    </source>
</evidence>
<evidence type="ECO:0000256" key="3">
    <source>
        <dbReference type="ARBA" id="ARBA00022517"/>
    </source>
</evidence>
<evidence type="ECO:0000256" key="6">
    <source>
        <dbReference type="SAM" id="MobiDB-lite"/>
    </source>
</evidence>
<dbReference type="GO" id="GO:0000027">
    <property type="term" value="P:ribosomal large subunit assembly"/>
    <property type="evidence" value="ECO:0007669"/>
    <property type="project" value="UniProtKB-UniRule"/>
</dbReference>
<dbReference type="PANTHER" id="PTHR14211:SF7">
    <property type="entry name" value="RIBOSOME BIOGENESIS PROTEIN NOP53"/>
    <property type="match status" value="1"/>
</dbReference>
<feature type="region of interest" description="Disordered" evidence="6">
    <location>
        <begin position="81"/>
        <end position="122"/>
    </location>
</feature>
<organism evidence="7 8">
    <name type="scientific">Haemonchus contortus</name>
    <name type="common">Barber pole worm</name>
    <dbReference type="NCBI Taxonomy" id="6289"/>
    <lineage>
        <taxon>Eukaryota</taxon>
        <taxon>Metazoa</taxon>
        <taxon>Ecdysozoa</taxon>
        <taxon>Nematoda</taxon>
        <taxon>Chromadorea</taxon>
        <taxon>Rhabditida</taxon>
        <taxon>Rhabditina</taxon>
        <taxon>Rhabditomorpha</taxon>
        <taxon>Strongyloidea</taxon>
        <taxon>Trichostrongylidae</taxon>
        <taxon>Haemonchus</taxon>
    </lineage>
</organism>
<evidence type="ECO:0000256" key="4">
    <source>
        <dbReference type="ARBA" id="ARBA00023242"/>
    </source>
</evidence>
<keyword evidence="4 5" id="KW-0539">Nucleus</keyword>
<evidence type="ECO:0000256" key="5">
    <source>
        <dbReference type="PIRNR" id="PIRNR017302"/>
    </source>
</evidence>
<dbReference type="OMA" id="KPYDLWG"/>
<name>A0A7I4YV93_HAECO</name>
<dbReference type="GO" id="GO:0008097">
    <property type="term" value="F:5S rRNA binding"/>
    <property type="evidence" value="ECO:0007669"/>
    <property type="project" value="TreeGrafter"/>
</dbReference>
<dbReference type="GO" id="GO:0006364">
    <property type="term" value="P:rRNA processing"/>
    <property type="evidence" value="ECO:0007669"/>
    <property type="project" value="TreeGrafter"/>
</dbReference>
<feature type="compositionally biased region" description="Polar residues" evidence="6">
    <location>
        <begin position="1"/>
        <end position="10"/>
    </location>
</feature>
<dbReference type="GO" id="GO:0005730">
    <property type="term" value="C:nucleolus"/>
    <property type="evidence" value="ECO:0007669"/>
    <property type="project" value="UniProtKB-SubCell"/>
</dbReference>
<evidence type="ECO:0000313" key="8">
    <source>
        <dbReference type="WBParaSite" id="HCON_00142460-00001"/>
    </source>
</evidence>
<keyword evidence="3 5" id="KW-0690">Ribosome biogenesis</keyword>
<comment type="similarity">
    <text evidence="1 5">Belongs to the NOP53 family.</text>
</comment>
<dbReference type="Pfam" id="PF07767">
    <property type="entry name" value="Nop53"/>
    <property type="match status" value="1"/>
</dbReference>
<dbReference type="GO" id="GO:0005654">
    <property type="term" value="C:nucleoplasm"/>
    <property type="evidence" value="ECO:0007669"/>
    <property type="project" value="UniProtKB-SubCell"/>
</dbReference>
<feature type="compositionally biased region" description="Basic residues" evidence="6">
    <location>
        <begin position="11"/>
        <end position="29"/>
    </location>
</feature>
<dbReference type="Proteomes" id="UP000025227">
    <property type="component" value="Unplaced"/>
</dbReference>
<dbReference type="AlphaFoldDB" id="A0A7I4YV93"/>
<dbReference type="InterPro" id="IPR011687">
    <property type="entry name" value="Nop53/GLTSCR2"/>
</dbReference>
<sequence>FQEQSMVSLNNKKKAPSSRTSRHKKKYWRKGTDIADAEKVLHGKTHDSMEVKKDEELFAIDRTPSEPVRHTKRQQAALNKISQSIGKERQELPAPKFPIKKQPKLKQQVKRREPTKPAPQKDAYDLWEKDFVPKVDIEFKEAGEHLLRYTKKKLPNMPSTCRFKPSLLNAVTMPDAGASYNPKAEDYKSYVEEIAMEETKLINEEQRIENASKPKFESVVTCAEKRLEETEGLVIDPRYNADDGDEVEERNDVEMEHVDEKNDKVPVSHLLRKTRKQKANALKEKKLQREHKRRKEVEKAQHDVYRAKSINKALEQAEKESLEKSVKRKKQKFLEKMTTRQRLGRGEFKDYEEPFLLQEELADSLRLLKPQGHVLNERMASLQKRNMLPIGGERNKKKLKTKLKKKFVEKRSVAEVTKGSRVI</sequence>
<feature type="compositionally biased region" description="Basic residues" evidence="6">
    <location>
        <begin position="98"/>
        <end position="109"/>
    </location>
</feature>
<feature type="region of interest" description="Disordered" evidence="6">
    <location>
        <begin position="275"/>
        <end position="300"/>
    </location>
</feature>
<reference evidence="8" key="1">
    <citation type="submission" date="2020-12" db="UniProtKB">
        <authorList>
            <consortium name="WormBaseParasite"/>
        </authorList>
    </citation>
    <scope>IDENTIFICATION</scope>
    <source>
        <strain evidence="8">MHco3</strain>
    </source>
</reference>
<dbReference type="OrthoDB" id="5072at2759"/>
<accession>A0A7I4YV93</accession>
<comment type="subcellular location">
    <subcellularLocation>
        <location evidence="5">Nucleus</location>
        <location evidence="5">Nucleolus</location>
    </subcellularLocation>
    <subcellularLocation>
        <location evidence="5">Nucleus</location>
        <location evidence="5">Nucleoplasm</location>
    </subcellularLocation>
</comment>
<evidence type="ECO:0000313" key="7">
    <source>
        <dbReference type="Proteomes" id="UP000025227"/>
    </source>
</evidence>
<dbReference type="WBParaSite" id="HCON_00142460-00001">
    <property type="protein sequence ID" value="HCON_00142460-00001"/>
    <property type="gene ID" value="HCON_00142460"/>
</dbReference>
<dbReference type="PIRSF" id="PIRSF017302">
    <property type="entry name" value="Gltscr2"/>
    <property type="match status" value="1"/>
</dbReference>
<comment type="function">
    <text evidence="5">May play a role in ribosome biogenesis.</text>
</comment>
<evidence type="ECO:0000256" key="1">
    <source>
        <dbReference type="ARBA" id="ARBA00008838"/>
    </source>
</evidence>
<proteinExistence type="inferred from homology"/>
<keyword evidence="7" id="KW-1185">Reference proteome</keyword>
<feature type="region of interest" description="Disordered" evidence="6">
    <location>
        <begin position="1"/>
        <end position="31"/>
    </location>
</feature>